<feature type="transmembrane region" description="Helical" evidence="8">
    <location>
        <begin position="236"/>
        <end position="256"/>
    </location>
</feature>
<protein>
    <submittedName>
        <fullName evidence="9">Aquaporin AQPAn.G</fullName>
    </submittedName>
</protein>
<evidence type="ECO:0000256" key="3">
    <source>
        <dbReference type="ARBA" id="ARBA00022448"/>
    </source>
</evidence>
<dbReference type="InterPro" id="IPR022357">
    <property type="entry name" value="MIP_CS"/>
</dbReference>
<evidence type="ECO:0000313" key="9">
    <source>
        <dbReference type="EMBL" id="JAC39428.1"/>
    </source>
</evidence>
<evidence type="ECO:0000256" key="5">
    <source>
        <dbReference type="ARBA" id="ARBA00022989"/>
    </source>
</evidence>
<proteinExistence type="inferred from homology"/>
<sequence>MSGKNNAAQTIKIEDELASVQTQSCLDKLKMKNSTLDKICSFLGELIGTGLLVFLGCMGCVKNAAYENNHYQMTFNFGLVVLVIIQCFGCVSGAHLNPAVTLAAYIYNLVSLPMAAIYFVGQMLGGFIGYGLLKALIPQNAVSLDGPHNLCVTTVHGDIDAWQGCAIEFIITGVLIFTCCGVWDPRNAKFHDSVPIRFGLAIACLAITAGQFTGASMNPARSFAPALWNSDFQDHWIYWVGPLAGSAVCAIVYKVIFRREVVEEKVNNKLRAMEEVPLS</sequence>
<keyword evidence="5 8" id="KW-1133">Transmembrane helix</keyword>
<reference evidence="9" key="1">
    <citation type="journal article" date="2014" name="BMC Genomics">
        <title>Characterizing the developmental transcriptome of the oriental fruit fly, Bactrocera dorsalis (Diptera: Tephritidae) through comparative genomic analysis with Drosophila melanogaster utilizing modENCODE datasets.</title>
        <authorList>
            <person name="Geib S.M."/>
            <person name="Calla B."/>
            <person name="Hall B."/>
            <person name="Hou S."/>
            <person name="Manoukis N.C."/>
        </authorList>
    </citation>
    <scope>NUCLEOTIDE SEQUENCE</scope>
    <source>
        <strain evidence="9">Punador</strain>
    </source>
</reference>
<dbReference type="InterPro" id="IPR023271">
    <property type="entry name" value="Aquaporin-like"/>
</dbReference>
<keyword evidence="6 8" id="KW-0472">Membrane</keyword>
<dbReference type="Pfam" id="PF00230">
    <property type="entry name" value="MIP"/>
    <property type="match status" value="1"/>
</dbReference>
<keyword evidence="4 7" id="KW-0812">Transmembrane</keyword>
<evidence type="ECO:0000256" key="7">
    <source>
        <dbReference type="RuleBase" id="RU000477"/>
    </source>
</evidence>
<feature type="transmembrane region" description="Helical" evidence="8">
    <location>
        <begin position="196"/>
        <end position="216"/>
    </location>
</feature>
<evidence type="ECO:0000256" key="2">
    <source>
        <dbReference type="ARBA" id="ARBA00006175"/>
    </source>
</evidence>
<feature type="transmembrane region" description="Helical" evidence="8">
    <location>
        <begin position="42"/>
        <end position="61"/>
    </location>
</feature>
<dbReference type="GO" id="GO:0015267">
    <property type="term" value="F:channel activity"/>
    <property type="evidence" value="ECO:0007669"/>
    <property type="project" value="InterPro"/>
</dbReference>
<keyword evidence="3 7" id="KW-0813">Transport</keyword>
<dbReference type="PANTHER" id="PTHR19139:SF270">
    <property type="entry name" value="ENTOMOGLYCEROPORIN 1-RELATED"/>
    <property type="match status" value="1"/>
</dbReference>
<dbReference type="SUPFAM" id="SSF81338">
    <property type="entry name" value="Aquaporin-like"/>
    <property type="match status" value="1"/>
</dbReference>
<dbReference type="NCBIfam" id="TIGR00861">
    <property type="entry name" value="MIP"/>
    <property type="match status" value="1"/>
</dbReference>
<evidence type="ECO:0000256" key="1">
    <source>
        <dbReference type="ARBA" id="ARBA00004141"/>
    </source>
</evidence>
<dbReference type="GO" id="GO:0005886">
    <property type="term" value="C:plasma membrane"/>
    <property type="evidence" value="ECO:0007669"/>
    <property type="project" value="TreeGrafter"/>
</dbReference>
<dbReference type="OrthoDB" id="3222at2759"/>
<dbReference type="EMBL" id="GAKP01019525">
    <property type="protein sequence ID" value="JAC39427.1"/>
    <property type="molecule type" value="Transcribed_RNA"/>
</dbReference>
<name>A0A034VCZ6_BACDO</name>
<organism evidence="9">
    <name type="scientific">Bactrocera dorsalis</name>
    <name type="common">Oriental fruit fly</name>
    <name type="synonym">Dacus dorsalis</name>
    <dbReference type="NCBI Taxonomy" id="27457"/>
    <lineage>
        <taxon>Eukaryota</taxon>
        <taxon>Metazoa</taxon>
        <taxon>Ecdysozoa</taxon>
        <taxon>Arthropoda</taxon>
        <taxon>Hexapoda</taxon>
        <taxon>Insecta</taxon>
        <taxon>Pterygota</taxon>
        <taxon>Neoptera</taxon>
        <taxon>Endopterygota</taxon>
        <taxon>Diptera</taxon>
        <taxon>Brachycera</taxon>
        <taxon>Muscomorpha</taxon>
        <taxon>Tephritoidea</taxon>
        <taxon>Tephritidae</taxon>
        <taxon>Bactrocera</taxon>
        <taxon>Bactrocera</taxon>
    </lineage>
</organism>
<comment type="similarity">
    <text evidence="2 7">Belongs to the MIP/aquaporin (TC 1.A.8) family.</text>
</comment>
<dbReference type="PANTHER" id="PTHR19139">
    <property type="entry name" value="AQUAPORIN TRANSPORTER"/>
    <property type="match status" value="1"/>
</dbReference>
<evidence type="ECO:0000256" key="8">
    <source>
        <dbReference type="SAM" id="Phobius"/>
    </source>
</evidence>
<gene>
    <name evidence="9" type="primary">AQP</name>
</gene>
<evidence type="ECO:0000256" key="6">
    <source>
        <dbReference type="ARBA" id="ARBA00023136"/>
    </source>
</evidence>
<accession>A0A034VCZ6</accession>
<feature type="transmembrane region" description="Helical" evidence="8">
    <location>
        <begin position="115"/>
        <end position="133"/>
    </location>
</feature>
<comment type="subcellular location">
    <subcellularLocation>
        <location evidence="1">Membrane</location>
        <topology evidence="1">Multi-pass membrane protein</topology>
    </subcellularLocation>
</comment>
<dbReference type="FunFam" id="1.20.1080.10:FF:000020">
    <property type="entry name" value="Entomoglyceroporin 4, isoform A"/>
    <property type="match status" value="1"/>
</dbReference>
<dbReference type="InterPro" id="IPR000425">
    <property type="entry name" value="MIP"/>
</dbReference>
<dbReference type="InterPro" id="IPR034294">
    <property type="entry name" value="Aquaporin_transptr"/>
</dbReference>
<dbReference type="EMBL" id="GAKP01019524">
    <property type="protein sequence ID" value="JAC39428.1"/>
    <property type="molecule type" value="Transcribed_RNA"/>
</dbReference>
<dbReference type="AlphaFoldDB" id="A0A034VCZ6"/>
<dbReference type="PRINTS" id="PR00783">
    <property type="entry name" value="MINTRINSICP"/>
</dbReference>
<dbReference type="PROSITE" id="PS00221">
    <property type="entry name" value="MIP"/>
    <property type="match status" value="1"/>
</dbReference>
<dbReference type="Gene3D" id="1.20.1080.10">
    <property type="entry name" value="Glycerol uptake facilitator protein"/>
    <property type="match status" value="1"/>
</dbReference>
<feature type="transmembrane region" description="Helical" evidence="8">
    <location>
        <begin position="73"/>
        <end position="95"/>
    </location>
</feature>
<evidence type="ECO:0000256" key="4">
    <source>
        <dbReference type="ARBA" id="ARBA00022692"/>
    </source>
</evidence>